<evidence type="ECO:0000256" key="1">
    <source>
        <dbReference type="SAM" id="Coils"/>
    </source>
</evidence>
<feature type="region of interest" description="Disordered" evidence="2">
    <location>
        <begin position="240"/>
        <end position="278"/>
    </location>
</feature>
<reference evidence="3" key="2">
    <citation type="submission" date="2024-10" db="UniProtKB">
        <authorList>
            <consortium name="EnsemblProtists"/>
        </authorList>
    </citation>
    <scope>IDENTIFICATION</scope>
</reference>
<evidence type="ECO:0000256" key="2">
    <source>
        <dbReference type="SAM" id="MobiDB-lite"/>
    </source>
</evidence>
<dbReference type="PaxDb" id="2903-EOD40924"/>
<protein>
    <submittedName>
        <fullName evidence="3">Uncharacterized protein</fullName>
    </submittedName>
</protein>
<feature type="compositionally biased region" description="Low complexity" evidence="2">
    <location>
        <begin position="481"/>
        <end position="490"/>
    </location>
</feature>
<dbReference type="Proteomes" id="UP000013827">
    <property type="component" value="Unassembled WGS sequence"/>
</dbReference>
<feature type="region of interest" description="Disordered" evidence="2">
    <location>
        <begin position="413"/>
        <end position="490"/>
    </location>
</feature>
<keyword evidence="4" id="KW-1185">Reference proteome</keyword>
<reference evidence="4" key="1">
    <citation type="journal article" date="2013" name="Nature">
        <title>Pan genome of the phytoplankton Emiliania underpins its global distribution.</title>
        <authorList>
            <person name="Read B.A."/>
            <person name="Kegel J."/>
            <person name="Klute M.J."/>
            <person name="Kuo A."/>
            <person name="Lefebvre S.C."/>
            <person name="Maumus F."/>
            <person name="Mayer C."/>
            <person name="Miller J."/>
            <person name="Monier A."/>
            <person name="Salamov A."/>
            <person name="Young J."/>
            <person name="Aguilar M."/>
            <person name="Claverie J.M."/>
            <person name="Frickenhaus S."/>
            <person name="Gonzalez K."/>
            <person name="Herman E.K."/>
            <person name="Lin Y.C."/>
            <person name="Napier J."/>
            <person name="Ogata H."/>
            <person name="Sarno A.F."/>
            <person name="Shmutz J."/>
            <person name="Schroeder D."/>
            <person name="de Vargas C."/>
            <person name="Verret F."/>
            <person name="von Dassow P."/>
            <person name="Valentin K."/>
            <person name="Van de Peer Y."/>
            <person name="Wheeler G."/>
            <person name="Dacks J.B."/>
            <person name="Delwiche C.F."/>
            <person name="Dyhrman S.T."/>
            <person name="Glockner G."/>
            <person name="John U."/>
            <person name="Richards T."/>
            <person name="Worden A.Z."/>
            <person name="Zhang X."/>
            <person name="Grigoriev I.V."/>
            <person name="Allen A.E."/>
            <person name="Bidle K."/>
            <person name="Borodovsky M."/>
            <person name="Bowler C."/>
            <person name="Brownlee C."/>
            <person name="Cock J.M."/>
            <person name="Elias M."/>
            <person name="Gladyshev V.N."/>
            <person name="Groth M."/>
            <person name="Guda C."/>
            <person name="Hadaegh A."/>
            <person name="Iglesias-Rodriguez M.D."/>
            <person name="Jenkins J."/>
            <person name="Jones B.M."/>
            <person name="Lawson T."/>
            <person name="Leese F."/>
            <person name="Lindquist E."/>
            <person name="Lobanov A."/>
            <person name="Lomsadze A."/>
            <person name="Malik S.B."/>
            <person name="Marsh M.E."/>
            <person name="Mackinder L."/>
            <person name="Mock T."/>
            <person name="Mueller-Roeber B."/>
            <person name="Pagarete A."/>
            <person name="Parker M."/>
            <person name="Probert I."/>
            <person name="Quesneville H."/>
            <person name="Raines C."/>
            <person name="Rensing S.A."/>
            <person name="Riano-Pachon D.M."/>
            <person name="Richier S."/>
            <person name="Rokitta S."/>
            <person name="Shiraiwa Y."/>
            <person name="Soanes D.M."/>
            <person name="van der Giezen M."/>
            <person name="Wahlund T.M."/>
            <person name="Williams B."/>
            <person name="Wilson W."/>
            <person name="Wolfe G."/>
            <person name="Wurch L.L."/>
        </authorList>
    </citation>
    <scope>NUCLEOTIDE SEQUENCE</scope>
</reference>
<sequence length="580" mass="62516">MPEFGQRRESAYSMHRATQESLEALARLDATLIIQAGARRLLARRQPPPENRPWASSLAEAIAERRKFHSAALLMQTALRRRVAQRRMVEQRGACRRIQAAARLRRVRADLERERQEVRLIMSRLEAEAPKLRLAARKASEAVEASERQVEGLRAKGARAREGKAASALQLSLQRALAQLAACQARKAVRVALVKASSAELHFSHAALEAVSLGQMRNLREHAHQAAQLRAKTLEAARASGALGSPSPSPAAPQPEATPPSGPATSTRAAASEVVPVRTSTLKRETWQALQAGEMGGVDAATVKAWRDEMSELAAARRANDAKRRVARCGSSSVAQPPGASEDDVSAKDLATVKAEAKHRALQRARARHRLAESAERAAITRERAREKQIQAALEHQIRKARVEERAWKDATRRVVANRRRPPAPGPLPQQRGPSSERHGSGGAATRSSGREGIHSGGTSGRERRRNGGTGARGQAPPEEAAGARSLAALASSRAPAPSLAAALPSPCLVADPRTLPEQLMVPWAILPRRVRGLAMRHGYTHVSWDLETMALIQQTSVSQWLASPGGAGDNGSADARSVT</sequence>
<dbReference type="HOGENOM" id="CLU_021342_0_0_1"/>
<feature type="compositionally biased region" description="Pro residues" evidence="2">
    <location>
        <begin position="247"/>
        <end position="262"/>
    </location>
</feature>
<evidence type="ECO:0000313" key="3">
    <source>
        <dbReference type="EnsemblProtists" id="EOD40924"/>
    </source>
</evidence>
<dbReference type="AlphaFoldDB" id="A0A0D3KYT9"/>
<name>A0A0D3KYT9_EMIH1</name>
<accession>A0A0D3KYT9</accession>
<keyword evidence="1" id="KW-0175">Coiled coil</keyword>
<dbReference type="PROSITE" id="PS50096">
    <property type="entry name" value="IQ"/>
    <property type="match status" value="1"/>
</dbReference>
<dbReference type="EnsemblProtists" id="EOD40924">
    <property type="protein sequence ID" value="EOD40924"/>
    <property type="gene ID" value="EMIHUDRAFT_222340"/>
</dbReference>
<dbReference type="GeneID" id="17286194"/>
<organism evidence="3 4">
    <name type="scientific">Emiliania huxleyi (strain CCMP1516)</name>
    <dbReference type="NCBI Taxonomy" id="280463"/>
    <lineage>
        <taxon>Eukaryota</taxon>
        <taxon>Haptista</taxon>
        <taxon>Haptophyta</taxon>
        <taxon>Prymnesiophyceae</taxon>
        <taxon>Isochrysidales</taxon>
        <taxon>Noelaerhabdaceae</taxon>
        <taxon>Emiliania</taxon>
    </lineage>
</organism>
<dbReference type="RefSeq" id="XP_005793353.1">
    <property type="nucleotide sequence ID" value="XM_005793296.1"/>
</dbReference>
<dbReference type="KEGG" id="ehx:EMIHUDRAFT_222340"/>
<feature type="coiled-coil region" evidence="1">
    <location>
        <begin position="97"/>
        <end position="156"/>
    </location>
</feature>
<evidence type="ECO:0000313" key="4">
    <source>
        <dbReference type="Proteomes" id="UP000013827"/>
    </source>
</evidence>
<proteinExistence type="predicted"/>